<proteinExistence type="predicted"/>
<sequence>MRKIARWAGWHTYAADRTKGTSARIATVAAAARPPHTTAGATAGHTDPTTAAPSTSSPTPVGTTHPDCERQLHDLQVCDMRICRRQIKLLRRRDVCSNAGAITAEIISASLPADELKKLEELDKRRVASKGMLEVGRLKVPTTRDLEAYCLWRHEKRKVQQHAALAALGTHVGDIINLRPQ</sequence>
<dbReference type="EMBL" id="BNCQ01000027">
    <property type="protein sequence ID" value="GIM08519.1"/>
    <property type="molecule type" value="Genomic_DNA"/>
</dbReference>
<dbReference type="Proteomes" id="UP000722791">
    <property type="component" value="Unassembled WGS sequence"/>
</dbReference>
<organism evidence="2 3">
    <name type="scientific">Volvox reticuliferus</name>
    <dbReference type="NCBI Taxonomy" id="1737510"/>
    <lineage>
        <taxon>Eukaryota</taxon>
        <taxon>Viridiplantae</taxon>
        <taxon>Chlorophyta</taxon>
        <taxon>core chlorophytes</taxon>
        <taxon>Chlorophyceae</taxon>
        <taxon>CS clade</taxon>
        <taxon>Chlamydomonadales</taxon>
        <taxon>Volvocaceae</taxon>
        <taxon>Volvox</taxon>
    </lineage>
</organism>
<evidence type="ECO:0000313" key="2">
    <source>
        <dbReference type="EMBL" id="GIM08519.1"/>
    </source>
</evidence>
<comment type="caution">
    <text evidence="2">The sequence shown here is derived from an EMBL/GenBank/DDBJ whole genome shotgun (WGS) entry which is preliminary data.</text>
</comment>
<evidence type="ECO:0000313" key="3">
    <source>
        <dbReference type="Proteomes" id="UP000722791"/>
    </source>
</evidence>
<feature type="compositionally biased region" description="Low complexity" evidence="1">
    <location>
        <begin position="30"/>
        <end position="60"/>
    </location>
</feature>
<dbReference type="AlphaFoldDB" id="A0A8J4GJP3"/>
<name>A0A8J4GJP3_9CHLO</name>
<evidence type="ECO:0000256" key="1">
    <source>
        <dbReference type="SAM" id="MobiDB-lite"/>
    </source>
</evidence>
<gene>
    <name evidence="2" type="ORF">Vretimale_12532</name>
</gene>
<accession>A0A8J4GJP3</accession>
<reference evidence="2" key="1">
    <citation type="journal article" date="2021" name="Proc. Natl. Acad. Sci. U.S.A.">
        <title>Three genomes in the algal genus Volvox reveal the fate of a haploid sex-determining region after a transition to homothallism.</title>
        <authorList>
            <person name="Yamamoto K."/>
            <person name="Hamaji T."/>
            <person name="Kawai-Toyooka H."/>
            <person name="Matsuzaki R."/>
            <person name="Takahashi F."/>
            <person name="Nishimura Y."/>
            <person name="Kawachi M."/>
            <person name="Noguchi H."/>
            <person name="Minakuchi Y."/>
            <person name="Umen J.G."/>
            <person name="Toyoda A."/>
            <person name="Nozaki H."/>
        </authorList>
    </citation>
    <scope>NUCLEOTIDE SEQUENCE</scope>
    <source>
        <strain evidence="2">NIES-3785</strain>
    </source>
</reference>
<feature type="region of interest" description="Disordered" evidence="1">
    <location>
        <begin position="30"/>
        <end position="67"/>
    </location>
</feature>
<protein>
    <submittedName>
        <fullName evidence="2">Uncharacterized protein</fullName>
    </submittedName>
</protein>
<feature type="non-terminal residue" evidence="2">
    <location>
        <position position="181"/>
    </location>
</feature>